<dbReference type="AlphaFoldDB" id="A0AAV9JG08"/>
<evidence type="ECO:0000256" key="1">
    <source>
        <dbReference type="SAM" id="MobiDB-lite"/>
    </source>
</evidence>
<keyword evidence="4" id="KW-1185">Reference proteome</keyword>
<name>A0AAV9JG08_9PEZI</name>
<proteinExistence type="predicted"/>
<sequence length="760" mass="76629">MNIFALPASLLVFLFTAAGASSAATGQPPSYSNGNTTALASTGSGSKYASACASATSSYSSAYSSWNLAHQWVENQTQVIGGDSWSLVTYYENGTTLCDGHARVPHTPAVLLSTATQTYSSPVITTEVTPLTYFSIYTGPSPTCSIEPLDCDGLWQAYSSSSSLWHDGNASDTLSAPSGQITSPPQTPPCMNQSAAAAWDAATSSIYGCGHCTIYGQGVELVYFPEPTTVSRDMCASTPLASETYYGDGAVIEAYAGTAYGRNASVSGGKATAVVGQNTFTSGTAYISIATVYAQDRCASTRGTPVYNAILAMPSESVLSLRYSQDHFKWAMVTATQTGFPISYADFNSPIPWSAWNGQAQCDNALGGYFSDVVYEDAYRPQLAIPPEINQLNAEWSDCQLWYGGLYDPPLALQPAESIALPTLPGQQEASRTAVPSSTAAAPTAPPTALSDEQGQSQPPSPQHSRTETTSADDRGPPAATWRSDKPATPSEKGQPHAAAGVPPVVFVANGQTWPASACGPHACIGPTTISANQPAQTLSDDVLASFGSAGLVIQGSTTLALSSPKPNTDSLQPSRQSAGAMATVITIASQPVTVTVLPNGAVAAVVGSSTLVPGGLASSLPGGQVLSAGDGGLVVAWRSTMPIGAAATSGTRPTGASPGSSAAGSGTAGNPPLQQATSTPTGAALPAALPSAASAVTGVATADAEAGPPGTGASGAAGSAAPTGRTSVAAAANRAPGHDMPLALAHAGIGLGIALVAVR</sequence>
<feature type="signal peptide" evidence="2">
    <location>
        <begin position="1"/>
        <end position="23"/>
    </location>
</feature>
<keyword evidence="2" id="KW-0732">Signal</keyword>
<gene>
    <name evidence="3" type="ORF">LTR36_004471</name>
</gene>
<organism evidence="3 4">
    <name type="scientific">Oleoguttula mirabilis</name>
    <dbReference type="NCBI Taxonomy" id="1507867"/>
    <lineage>
        <taxon>Eukaryota</taxon>
        <taxon>Fungi</taxon>
        <taxon>Dikarya</taxon>
        <taxon>Ascomycota</taxon>
        <taxon>Pezizomycotina</taxon>
        <taxon>Dothideomycetes</taxon>
        <taxon>Dothideomycetidae</taxon>
        <taxon>Mycosphaerellales</taxon>
        <taxon>Teratosphaeriaceae</taxon>
        <taxon>Oleoguttula</taxon>
    </lineage>
</organism>
<comment type="caution">
    <text evidence="3">The sequence shown here is derived from an EMBL/GenBank/DDBJ whole genome shotgun (WGS) entry which is preliminary data.</text>
</comment>
<protein>
    <submittedName>
        <fullName evidence="3">Uncharacterized protein</fullName>
    </submittedName>
</protein>
<evidence type="ECO:0000313" key="3">
    <source>
        <dbReference type="EMBL" id="KAK4544261.1"/>
    </source>
</evidence>
<feature type="region of interest" description="Disordered" evidence="1">
    <location>
        <begin position="701"/>
        <end position="723"/>
    </location>
</feature>
<feature type="chain" id="PRO_5043676075" evidence="2">
    <location>
        <begin position="24"/>
        <end position="760"/>
    </location>
</feature>
<feature type="region of interest" description="Disordered" evidence="1">
    <location>
        <begin position="647"/>
        <end position="685"/>
    </location>
</feature>
<evidence type="ECO:0000256" key="2">
    <source>
        <dbReference type="SAM" id="SignalP"/>
    </source>
</evidence>
<reference evidence="3 4" key="1">
    <citation type="submission" date="2021-11" db="EMBL/GenBank/DDBJ databases">
        <title>Black yeast isolated from Biological Soil Crust.</title>
        <authorList>
            <person name="Kurbessoian T."/>
        </authorList>
    </citation>
    <scope>NUCLEOTIDE SEQUENCE [LARGE SCALE GENOMIC DNA]</scope>
    <source>
        <strain evidence="3 4">CCFEE 5522</strain>
    </source>
</reference>
<feature type="compositionally biased region" description="Low complexity" evidence="1">
    <location>
        <begin position="430"/>
        <end position="451"/>
    </location>
</feature>
<dbReference type="EMBL" id="JAVFHQ010000026">
    <property type="protein sequence ID" value="KAK4544261.1"/>
    <property type="molecule type" value="Genomic_DNA"/>
</dbReference>
<dbReference type="Proteomes" id="UP001324427">
    <property type="component" value="Unassembled WGS sequence"/>
</dbReference>
<evidence type="ECO:0000313" key="4">
    <source>
        <dbReference type="Proteomes" id="UP001324427"/>
    </source>
</evidence>
<feature type="compositionally biased region" description="Low complexity" evidence="1">
    <location>
        <begin position="654"/>
        <end position="685"/>
    </location>
</feature>
<feature type="region of interest" description="Disordered" evidence="1">
    <location>
        <begin position="169"/>
        <end position="189"/>
    </location>
</feature>
<accession>A0AAV9JG08</accession>
<feature type="region of interest" description="Disordered" evidence="1">
    <location>
        <begin position="424"/>
        <end position="499"/>
    </location>
</feature>